<dbReference type="RefSeq" id="WP_172165689.1">
    <property type="nucleotide sequence ID" value="NZ_CP053564.1"/>
</dbReference>
<dbReference type="GO" id="GO:0005524">
    <property type="term" value="F:ATP binding"/>
    <property type="evidence" value="ECO:0007669"/>
    <property type="project" value="UniProtKB-KW"/>
</dbReference>
<sequence length="297" mass="30777">MTDALEIAGAHHRYGAHVALDGVDLTVRAGECVALLGPNGAGKTTLIGLATGLVSRQAGHVTVCGGDPRRAAVRRHLGVVQQTMGFPATETVGELVRGAAVRAGRPASAAGPVLAEIGVADLAARRAPALSGGQRQRVGLAMALVGDPALLLLDEPTVGLDVTARRAFWRVLAARRDAGVAMVLTTHVVEEAAAFADRVVVLHRGRVVATGTPDALASRLPDRTVSARTALDDVALRALPGVGTLRRDGDRVHLGTAEPEDLLREWLARDRGLSELRVEGAGLEQALLALTGEEVPA</sequence>
<evidence type="ECO:0000256" key="5">
    <source>
        <dbReference type="ARBA" id="ARBA00023251"/>
    </source>
</evidence>
<dbReference type="InterPro" id="IPR003439">
    <property type="entry name" value="ABC_transporter-like_ATP-bd"/>
</dbReference>
<evidence type="ECO:0000259" key="6">
    <source>
        <dbReference type="PROSITE" id="PS50893"/>
    </source>
</evidence>
<keyword evidence="4 7" id="KW-0067">ATP-binding</keyword>
<dbReference type="GO" id="GO:0016887">
    <property type="term" value="F:ATP hydrolysis activity"/>
    <property type="evidence" value="ECO:0007669"/>
    <property type="project" value="InterPro"/>
</dbReference>
<evidence type="ECO:0000256" key="1">
    <source>
        <dbReference type="ARBA" id="ARBA00004202"/>
    </source>
</evidence>
<keyword evidence="5" id="KW-0046">Antibiotic resistance</keyword>
<evidence type="ECO:0000256" key="2">
    <source>
        <dbReference type="ARBA" id="ARBA00022448"/>
    </source>
</evidence>
<comment type="subcellular location">
    <subcellularLocation>
        <location evidence="1">Cell membrane</location>
        <topology evidence="1">Peripheral membrane protein</topology>
    </subcellularLocation>
</comment>
<keyword evidence="8" id="KW-1185">Reference proteome</keyword>
<dbReference type="PROSITE" id="PS00211">
    <property type="entry name" value="ABC_TRANSPORTER_1"/>
    <property type="match status" value="1"/>
</dbReference>
<evidence type="ECO:0000256" key="4">
    <source>
        <dbReference type="ARBA" id="ARBA00022840"/>
    </source>
</evidence>
<dbReference type="InterPro" id="IPR017871">
    <property type="entry name" value="ABC_transporter-like_CS"/>
</dbReference>
<dbReference type="CDD" id="cd03230">
    <property type="entry name" value="ABC_DR_subfamily_A"/>
    <property type="match status" value="1"/>
</dbReference>
<dbReference type="InterPro" id="IPR027417">
    <property type="entry name" value="P-loop_NTPase"/>
</dbReference>
<feature type="domain" description="ABC transporter" evidence="6">
    <location>
        <begin position="5"/>
        <end position="229"/>
    </location>
</feature>
<dbReference type="InterPro" id="IPR003593">
    <property type="entry name" value="AAA+_ATPase"/>
</dbReference>
<dbReference type="PROSITE" id="PS50893">
    <property type="entry name" value="ABC_TRANSPORTER_2"/>
    <property type="match status" value="1"/>
</dbReference>
<proteinExistence type="predicted"/>
<reference evidence="7 8" key="1">
    <citation type="submission" date="2020-05" db="EMBL/GenBank/DDBJ databases">
        <authorList>
            <person name="Mo P."/>
        </authorList>
    </citation>
    <scope>NUCLEOTIDE SEQUENCE [LARGE SCALE GENOMIC DNA]</scope>
    <source>
        <strain evidence="7 8">Gen01</strain>
    </source>
</reference>
<name>A0A6M6JT44_9PSEU</name>
<dbReference type="SUPFAM" id="SSF52540">
    <property type="entry name" value="P-loop containing nucleoside triphosphate hydrolases"/>
    <property type="match status" value="1"/>
</dbReference>
<dbReference type="AlphaFoldDB" id="A0A6M6JT44"/>
<gene>
    <name evidence="7" type="ORF">HOP40_30685</name>
</gene>
<dbReference type="KEGG" id="pbro:HOP40_30685"/>
<dbReference type="GO" id="GO:0005886">
    <property type="term" value="C:plasma membrane"/>
    <property type="evidence" value="ECO:0007669"/>
    <property type="project" value="UniProtKB-SubCell"/>
</dbReference>
<dbReference type="EMBL" id="CP053564">
    <property type="protein sequence ID" value="QJY49589.1"/>
    <property type="molecule type" value="Genomic_DNA"/>
</dbReference>
<evidence type="ECO:0000313" key="8">
    <source>
        <dbReference type="Proteomes" id="UP000505377"/>
    </source>
</evidence>
<dbReference type="Proteomes" id="UP000505377">
    <property type="component" value="Chromosome"/>
</dbReference>
<keyword evidence="3" id="KW-0547">Nucleotide-binding</keyword>
<organism evidence="7 8">
    <name type="scientific">Pseudonocardia broussonetiae</name>
    <dbReference type="NCBI Taxonomy" id="2736640"/>
    <lineage>
        <taxon>Bacteria</taxon>
        <taxon>Bacillati</taxon>
        <taxon>Actinomycetota</taxon>
        <taxon>Actinomycetes</taxon>
        <taxon>Pseudonocardiales</taxon>
        <taxon>Pseudonocardiaceae</taxon>
        <taxon>Pseudonocardia</taxon>
    </lineage>
</organism>
<dbReference type="PANTHER" id="PTHR42711:SF17">
    <property type="entry name" value="ABC TRANSPORTER ATP-BINDING PROTEIN"/>
    <property type="match status" value="1"/>
</dbReference>
<dbReference type="PANTHER" id="PTHR42711">
    <property type="entry name" value="ABC TRANSPORTER ATP-BINDING PROTEIN"/>
    <property type="match status" value="1"/>
</dbReference>
<protein>
    <submittedName>
        <fullName evidence="7">ABC transporter ATP-binding protein</fullName>
    </submittedName>
</protein>
<accession>A0A6M6JT44</accession>
<evidence type="ECO:0000256" key="3">
    <source>
        <dbReference type="ARBA" id="ARBA00022741"/>
    </source>
</evidence>
<evidence type="ECO:0000313" key="7">
    <source>
        <dbReference type="EMBL" id="QJY49589.1"/>
    </source>
</evidence>
<dbReference type="Gene3D" id="3.40.50.300">
    <property type="entry name" value="P-loop containing nucleotide triphosphate hydrolases"/>
    <property type="match status" value="1"/>
</dbReference>
<dbReference type="SMART" id="SM00382">
    <property type="entry name" value="AAA"/>
    <property type="match status" value="1"/>
</dbReference>
<dbReference type="Pfam" id="PF00005">
    <property type="entry name" value="ABC_tran"/>
    <property type="match status" value="1"/>
</dbReference>
<dbReference type="InterPro" id="IPR050763">
    <property type="entry name" value="ABC_transporter_ATP-binding"/>
</dbReference>
<dbReference type="GO" id="GO:0046677">
    <property type="term" value="P:response to antibiotic"/>
    <property type="evidence" value="ECO:0007669"/>
    <property type="project" value="UniProtKB-KW"/>
</dbReference>
<keyword evidence="2" id="KW-0813">Transport</keyword>